<protein>
    <recommendedName>
        <fullName evidence="2">BRCT domain-containing protein</fullName>
    </recommendedName>
</protein>
<organism evidence="3 4">
    <name type="scientific">Filobasidium floriforme</name>
    <dbReference type="NCBI Taxonomy" id="5210"/>
    <lineage>
        <taxon>Eukaryota</taxon>
        <taxon>Fungi</taxon>
        <taxon>Dikarya</taxon>
        <taxon>Basidiomycota</taxon>
        <taxon>Agaricomycotina</taxon>
        <taxon>Tremellomycetes</taxon>
        <taxon>Filobasidiales</taxon>
        <taxon>Filobasidiaceae</taxon>
        <taxon>Filobasidium</taxon>
    </lineage>
</organism>
<feature type="compositionally biased region" description="Pro residues" evidence="1">
    <location>
        <begin position="512"/>
        <end position="521"/>
    </location>
</feature>
<comment type="caution">
    <text evidence="3">The sequence shown here is derived from an EMBL/GenBank/DDBJ whole genome shotgun (WGS) entry which is preliminary data.</text>
</comment>
<evidence type="ECO:0000259" key="2">
    <source>
        <dbReference type="PROSITE" id="PS50172"/>
    </source>
</evidence>
<keyword evidence="4" id="KW-1185">Reference proteome</keyword>
<evidence type="ECO:0000313" key="4">
    <source>
        <dbReference type="Proteomes" id="UP000812966"/>
    </source>
</evidence>
<feature type="compositionally biased region" description="Basic and acidic residues" evidence="1">
    <location>
        <begin position="442"/>
        <end position="459"/>
    </location>
</feature>
<dbReference type="Proteomes" id="UP000812966">
    <property type="component" value="Unassembled WGS sequence"/>
</dbReference>
<feature type="region of interest" description="Disordered" evidence="1">
    <location>
        <begin position="394"/>
        <end position="478"/>
    </location>
</feature>
<feature type="region of interest" description="Disordered" evidence="1">
    <location>
        <begin position="248"/>
        <end position="380"/>
    </location>
</feature>
<sequence>MLEVGETTMFDCLPPAYFTRSTDEQIKDLWFSRDGITSKPITFTNSTSTSISGSSPLKTVLTSSPQSTSCVNINKIITSAISDITSPSTAYNYRHTASNTVTLNHNHNHNHDHNEVHVTSNIWTLHLLVFCGDQAEGLGREDDRVLGFPTVTDASTLFIFSERWIVDSIAAGRLLDLRGYIMHAPKMFRESDEISFSGPEDGFDHDHNLDRELKKYTHNGGFGCAYGTSKGSASGAGVGVGRGVKLEEDSKPFQQSTAIAQETGRPGHQPKQKHGRHQDRKKHQTRDQHPYRHKTPPYCDASRQPFHTQHGLPHSYDNRPSSHPNFHPQFSTTTAYLQSLPMSPDETPRSRSRSKSARGSLSRSHCRQGWNGAKEDNRRRKEEMCARLNMGIGIRTEDGDRGEDSGYAGCDSGRALDREEGRTVERMHEDLRLPSPKKRKQEMKGRDSRFHPYEDDVLPRPRPLFNHPSSSNLAPDNLKSSDIKRFLTDLIQSETQNVRPQPPAKVEGPFITPAPTPPPRKPSMEFYTDPHDKAPRGGRRIKYMIQVQDEHGLRRIEVAFPKGQQKVFGTKRFVEQKG</sequence>
<evidence type="ECO:0000256" key="1">
    <source>
        <dbReference type="SAM" id="MobiDB-lite"/>
    </source>
</evidence>
<dbReference type="EMBL" id="JABELV010000009">
    <property type="protein sequence ID" value="KAG7571233.1"/>
    <property type="molecule type" value="Genomic_DNA"/>
</dbReference>
<proteinExistence type="predicted"/>
<reference evidence="3" key="1">
    <citation type="submission" date="2020-04" db="EMBL/GenBank/DDBJ databases">
        <title>Analysis of mating type loci in Filobasidium floriforme.</title>
        <authorList>
            <person name="Nowrousian M."/>
        </authorList>
    </citation>
    <scope>NUCLEOTIDE SEQUENCE</scope>
    <source>
        <strain evidence="3">CBS 6242</strain>
    </source>
</reference>
<feature type="compositionally biased region" description="Polar residues" evidence="1">
    <location>
        <begin position="467"/>
        <end position="478"/>
    </location>
</feature>
<feature type="compositionally biased region" description="Polar residues" evidence="1">
    <location>
        <begin position="318"/>
        <end position="341"/>
    </location>
</feature>
<dbReference type="AlphaFoldDB" id="A0A8K0JVN9"/>
<feature type="region of interest" description="Disordered" evidence="1">
    <location>
        <begin position="497"/>
        <end position="539"/>
    </location>
</feature>
<feature type="domain" description="BRCT" evidence="2">
    <location>
        <begin position="159"/>
        <end position="182"/>
    </location>
</feature>
<evidence type="ECO:0000313" key="3">
    <source>
        <dbReference type="EMBL" id="KAG7571233.1"/>
    </source>
</evidence>
<gene>
    <name evidence="3" type="ORF">FFLO_00745</name>
</gene>
<dbReference type="PROSITE" id="PS50172">
    <property type="entry name" value="BRCT"/>
    <property type="match status" value="1"/>
</dbReference>
<accession>A0A8K0JVN9</accession>
<feature type="compositionally biased region" description="Basic residues" evidence="1">
    <location>
        <begin position="268"/>
        <end position="284"/>
    </location>
</feature>
<name>A0A8K0JVN9_9TREE</name>
<dbReference type="InterPro" id="IPR001357">
    <property type="entry name" value="BRCT_dom"/>
</dbReference>
<feature type="compositionally biased region" description="Basic and acidic residues" evidence="1">
    <location>
        <begin position="395"/>
        <end position="404"/>
    </location>
</feature>
<feature type="compositionally biased region" description="Basic and acidic residues" evidence="1">
    <location>
        <begin position="414"/>
        <end position="432"/>
    </location>
</feature>